<keyword evidence="1" id="KW-0472">Membrane</keyword>
<dbReference type="Proteomes" id="UP000756921">
    <property type="component" value="Unassembled WGS sequence"/>
</dbReference>
<feature type="transmembrane region" description="Helical" evidence="1">
    <location>
        <begin position="89"/>
        <end position="108"/>
    </location>
</feature>
<dbReference type="OrthoDB" id="3751104at2759"/>
<dbReference type="AlphaFoldDB" id="A0A9P6GFY6"/>
<keyword evidence="1" id="KW-0812">Transmembrane</keyword>
<evidence type="ECO:0000313" key="3">
    <source>
        <dbReference type="Proteomes" id="UP000756921"/>
    </source>
</evidence>
<feature type="transmembrane region" description="Helical" evidence="1">
    <location>
        <begin position="20"/>
        <end position="41"/>
    </location>
</feature>
<gene>
    <name evidence="2" type="ORF">PMIN01_07617</name>
</gene>
<evidence type="ECO:0000313" key="2">
    <source>
        <dbReference type="EMBL" id="KAF9734714.1"/>
    </source>
</evidence>
<sequence>MGVFSKFQFPPNTSPRLKAVQSAQLGVVCLTLLATFLAAVIPHKHKTFTLGLLYPLLLTSASTTVLLLREHRRAREGALTKEKYVKYALIKLFAAFGLAFVGFVLDVATSSGACDERRPGETGLWIRCVKVNRWQGAIIWLNILNWLFLWAGVFYCCCMSRRTEGAIALGGEEARIGLDNDTADDEAVARNL</sequence>
<keyword evidence="1" id="KW-1133">Transmembrane helix</keyword>
<dbReference type="EMBL" id="WJXW01000007">
    <property type="protein sequence ID" value="KAF9734714.1"/>
    <property type="molecule type" value="Genomic_DNA"/>
</dbReference>
<accession>A0A9P6GFY6</accession>
<protein>
    <submittedName>
        <fullName evidence="2">Uncharacterized protein</fullName>
    </submittedName>
</protein>
<reference evidence="2" key="1">
    <citation type="journal article" date="2020" name="Mol. Plant Microbe Interact.">
        <title>Genome Sequence of the Biocontrol Agent Coniothyrium minitans strain Conio (IMI 134523).</title>
        <authorList>
            <person name="Patel D."/>
            <person name="Shittu T.A."/>
            <person name="Baroncelli R."/>
            <person name="Muthumeenakshi S."/>
            <person name="Osborne T.H."/>
            <person name="Janganan T.K."/>
            <person name="Sreenivasaprasad S."/>
        </authorList>
    </citation>
    <scope>NUCLEOTIDE SEQUENCE</scope>
    <source>
        <strain evidence="2">Conio</strain>
    </source>
</reference>
<comment type="caution">
    <text evidence="2">The sequence shown here is derived from an EMBL/GenBank/DDBJ whole genome shotgun (WGS) entry which is preliminary data.</text>
</comment>
<feature type="transmembrane region" description="Helical" evidence="1">
    <location>
        <begin position="47"/>
        <end position="68"/>
    </location>
</feature>
<organism evidence="2 3">
    <name type="scientific">Paraphaeosphaeria minitans</name>
    <dbReference type="NCBI Taxonomy" id="565426"/>
    <lineage>
        <taxon>Eukaryota</taxon>
        <taxon>Fungi</taxon>
        <taxon>Dikarya</taxon>
        <taxon>Ascomycota</taxon>
        <taxon>Pezizomycotina</taxon>
        <taxon>Dothideomycetes</taxon>
        <taxon>Pleosporomycetidae</taxon>
        <taxon>Pleosporales</taxon>
        <taxon>Massarineae</taxon>
        <taxon>Didymosphaeriaceae</taxon>
        <taxon>Paraphaeosphaeria</taxon>
    </lineage>
</organism>
<feature type="transmembrane region" description="Helical" evidence="1">
    <location>
        <begin position="137"/>
        <end position="157"/>
    </location>
</feature>
<name>A0A9P6GFY6_9PLEO</name>
<proteinExistence type="predicted"/>
<keyword evidence="3" id="KW-1185">Reference proteome</keyword>
<evidence type="ECO:0000256" key="1">
    <source>
        <dbReference type="SAM" id="Phobius"/>
    </source>
</evidence>